<protein>
    <submittedName>
        <fullName evidence="1">Uncharacterized protein</fullName>
    </submittedName>
</protein>
<evidence type="ECO:0000313" key="1">
    <source>
        <dbReference type="EMBL" id="GAB00045.1"/>
    </source>
</evidence>
<gene>
    <name evidence="1" type="primary">Mo06747</name>
    <name evidence="1" type="ORF">E5Q_06747</name>
</gene>
<accession>G7EB34</accession>
<sequence>MHLHCLAFRSRQASQIMLPRTPFPADFVCEWVEHQPLPATALSVVT</sequence>
<keyword evidence="2" id="KW-1185">Reference proteome</keyword>
<dbReference type="HOGENOM" id="CLU_3191490_0_0_1"/>
<organism evidence="1 2">
    <name type="scientific">Mixia osmundae (strain CBS 9802 / IAM 14324 / JCM 22182 / KY 12970)</name>
    <dbReference type="NCBI Taxonomy" id="764103"/>
    <lineage>
        <taxon>Eukaryota</taxon>
        <taxon>Fungi</taxon>
        <taxon>Dikarya</taxon>
        <taxon>Basidiomycota</taxon>
        <taxon>Pucciniomycotina</taxon>
        <taxon>Mixiomycetes</taxon>
        <taxon>Mixiales</taxon>
        <taxon>Mixiaceae</taxon>
        <taxon>Mixia</taxon>
    </lineage>
</organism>
<evidence type="ECO:0000313" key="2">
    <source>
        <dbReference type="Proteomes" id="UP000009131"/>
    </source>
</evidence>
<dbReference type="InParanoid" id="G7EB34"/>
<name>G7EB34_MIXOS</name>
<dbReference type="EMBL" id="BABT02000261">
    <property type="protein sequence ID" value="GAB00045.1"/>
    <property type="molecule type" value="Genomic_DNA"/>
</dbReference>
<comment type="caution">
    <text evidence="1">The sequence shown here is derived from an EMBL/GenBank/DDBJ whole genome shotgun (WGS) entry which is preliminary data.</text>
</comment>
<dbReference type="AlphaFoldDB" id="G7EB34"/>
<reference evidence="1 2" key="1">
    <citation type="journal article" date="2011" name="J. Gen. Appl. Microbiol.">
        <title>Draft genome sequencing of the enigmatic basidiomycete Mixia osmundae.</title>
        <authorList>
            <person name="Nishida H."/>
            <person name="Nagatsuka Y."/>
            <person name="Sugiyama J."/>
        </authorList>
    </citation>
    <scope>NUCLEOTIDE SEQUENCE [LARGE SCALE GENOMIC DNA]</scope>
    <source>
        <strain evidence="2">CBS 9802 / IAM 14324 / JCM 22182 / KY 12970</strain>
    </source>
</reference>
<dbReference type="Proteomes" id="UP000009131">
    <property type="component" value="Unassembled WGS sequence"/>
</dbReference>
<reference evidence="1 2" key="2">
    <citation type="journal article" date="2012" name="Open Biol.">
        <title>Characteristics of nucleosomes and linker DNA regions on the genome of the basidiomycete Mixia osmundae revealed by mono- and dinucleosome mapping.</title>
        <authorList>
            <person name="Nishida H."/>
            <person name="Kondo S."/>
            <person name="Matsumoto T."/>
            <person name="Suzuki Y."/>
            <person name="Yoshikawa H."/>
            <person name="Taylor T.D."/>
            <person name="Sugiyama J."/>
        </authorList>
    </citation>
    <scope>NUCLEOTIDE SEQUENCE [LARGE SCALE GENOMIC DNA]</scope>
    <source>
        <strain evidence="2">CBS 9802 / IAM 14324 / JCM 22182 / KY 12970</strain>
    </source>
</reference>
<proteinExistence type="predicted"/>